<dbReference type="NCBIfam" id="TIGR00051">
    <property type="entry name" value="YbgC/FadM family acyl-CoA thioesterase"/>
    <property type="match status" value="1"/>
</dbReference>
<dbReference type="PIRSF" id="PIRSF003230">
    <property type="entry name" value="YbgC"/>
    <property type="match status" value="1"/>
</dbReference>
<dbReference type="RefSeq" id="WP_168877989.1">
    <property type="nucleotide sequence ID" value="NZ_JABAIM010000003.1"/>
</dbReference>
<dbReference type="GO" id="GO:0047617">
    <property type="term" value="F:fatty acyl-CoA hydrolase activity"/>
    <property type="evidence" value="ECO:0007669"/>
    <property type="project" value="TreeGrafter"/>
</dbReference>
<dbReference type="Pfam" id="PF13279">
    <property type="entry name" value="4HBT_2"/>
    <property type="match status" value="1"/>
</dbReference>
<dbReference type="InterPro" id="IPR006684">
    <property type="entry name" value="YbgC/YbaW"/>
</dbReference>
<proteinExistence type="inferred from homology"/>
<dbReference type="InterPro" id="IPR029069">
    <property type="entry name" value="HotDog_dom_sf"/>
</dbReference>
<sequence length="137" mass="15538">MQQTTLTVRGYHIDVYGHVNNARYLEFMEDGRWALFSSMTDLNAWSERGLAFVVVNINIDYRRAAHMHDVLTLTTRLVEIGSRNAVLEQQFHHQESGQLLASARVTFVVVDTRLQKAISIEGEMLDMLQAMQAAGQA</sequence>
<evidence type="ECO:0000256" key="2">
    <source>
        <dbReference type="ARBA" id="ARBA00022801"/>
    </source>
</evidence>
<gene>
    <name evidence="3" type="ORF">HF682_14265</name>
</gene>
<reference evidence="3 4" key="1">
    <citation type="submission" date="2020-04" db="EMBL/GenBank/DDBJ databases">
        <title>Draft genome of Leeia sp. IMCC25680.</title>
        <authorList>
            <person name="Song J."/>
            <person name="Cho J.-C."/>
        </authorList>
    </citation>
    <scope>NUCLEOTIDE SEQUENCE [LARGE SCALE GENOMIC DNA]</scope>
    <source>
        <strain evidence="3 4">IMCC25680</strain>
    </source>
</reference>
<comment type="similarity">
    <text evidence="1">Belongs to the 4-hydroxybenzoyl-CoA thioesterase family.</text>
</comment>
<keyword evidence="4" id="KW-1185">Reference proteome</keyword>
<dbReference type="SUPFAM" id="SSF54637">
    <property type="entry name" value="Thioesterase/thiol ester dehydrase-isomerase"/>
    <property type="match status" value="1"/>
</dbReference>
<evidence type="ECO:0000256" key="1">
    <source>
        <dbReference type="ARBA" id="ARBA00005953"/>
    </source>
</evidence>
<dbReference type="CDD" id="cd00586">
    <property type="entry name" value="4HBT"/>
    <property type="match status" value="1"/>
</dbReference>
<evidence type="ECO:0000313" key="4">
    <source>
        <dbReference type="Proteomes" id="UP000587991"/>
    </source>
</evidence>
<organism evidence="3 4">
    <name type="scientific">Leeia aquatica</name>
    <dbReference type="NCBI Taxonomy" id="2725557"/>
    <lineage>
        <taxon>Bacteria</taxon>
        <taxon>Pseudomonadati</taxon>
        <taxon>Pseudomonadota</taxon>
        <taxon>Betaproteobacteria</taxon>
        <taxon>Neisseriales</taxon>
        <taxon>Leeiaceae</taxon>
        <taxon>Leeia</taxon>
    </lineage>
</organism>
<dbReference type="AlphaFoldDB" id="A0A847SBQ7"/>
<protein>
    <submittedName>
        <fullName evidence="3">Acyl-CoA thioesterase</fullName>
    </submittedName>
</protein>
<accession>A0A847SBQ7</accession>
<dbReference type="InterPro" id="IPR050563">
    <property type="entry name" value="4-hydroxybenzoyl-CoA_TE"/>
</dbReference>
<keyword evidence="2" id="KW-0378">Hydrolase</keyword>
<dbReference type="PANTHER" id="PTHR31793">
    <property type="entry name" value="4-HYDROXYBENZOYL-COA THIOESTERASE FAMILY MEMBER"/>
    <property type="match status" value="1"/>
</dbReference>
<dbReference type="Proteomes" id="UP000587991">
    <property type="component" value="Unassembled WGS sequence"/>
</dbReference>
<name>A0A847SBQ7_9NEIS</name>
<dbReference type="EMBL" id="JABAIM010000003">
    <property type="protein sequence ID" value="NLR76327.1"/>
    <property type="molecule type" value="Genomic_DNA"/>
</dbReference>
<evidence type="ECO:0000313" key="3">
    <source>
        <dbReference type="EMBL" id="NLR76327.1"/>
    </source>
</evidence>
<comment type="caution">
    <text evidence="3">The sequence shown here is derived from an EMBL/GenBank/DDBJ whole genome shotgun (WGS) entry which is preliminary data.</text>
</comment>
<dbReference type="PANTHER" id="PTHR31793:SF24">
    <property type="entry name" value="LONG-CHAIN ACYL-COA THIOESTERASE FADM"/>
    <property type="match status" value="1"/>
</dbReference>
<dbReference type="Gene3D" id="3.10.129.10">
    <property type="entry name" value="Hotdog Thioesterase"/>
    <property type="match status" value="1"/>
</dbReference>